<dbReference type="Proteomes" id="UP000824219">
    <property type="component" value="Linkage Group LG19"/>
</dbReference>
<keyword evidence="12" id="KW-1185">Reference proteome</keyword>
<dbReference type="InterPro" id="IPR029044">
    <property type="entry name" value="Nucleotide-diphossugar_trans"/>
</dbReference>
<keyword evidence="8 9" id="KW-0472">Membrane</keyword>
<dbReference type="EMBL" id="JAHKSW010000019">
    <property type="protein sequence ID" value="KAG7320231.1"/>
    <property type="molecule type" value="Genomic_DNA"/>
</dbReference>
<dbReference type="SUPFAM" id="SSF56988">
    <property type="entry name" value="Anthrax protective antigen"/>
    <property type="match status" value="1"/>
</dbReference>
<name>A0A9D3NBC8_9TELE</name>
<dbReference type="GO" id="GO:0032580">
    <property type="term" value="C:Golgi cisterna membrane"/>
    <property type="evidence" value="ECO:0007669"/>
    <property type="project" value="UniProtKB-SubCell"/>
</dbReference>
<dbReference type="Pfam" id="PF05679">
    <property type="entry name" value="CHGN"/>
    <property type="match status" value="1"/>
</dbReference>
<evidence type="ECO:0000256" key="6">
    <source>
        <dbReference type="ARBA" id="ARBA00022989"/>
    </source>
</evidence>
<dbReference type="GO" id="GO:0033842">
    <property type="term" value="F:N-acetyl-beta-glucosaminyl-derivative 4-beta-N-acetylgalactosaminyltransferase activity"/>
    <property type="evidence" value="ECO:0007669"/>
    <property type="project" value="UniProtKB-EC"/>
</dbReference>
<evidence type="ECO:0000259" key="10">
    <source>
        <dbReference type="PROSITE" id="PS51820"/>
    </source>
</evidence>
<dbReference type="PROSITE" id="PS51820">
    <property type="entry name" value="PA14"/>
    <property type="match status" value="1"/>
</dbReference>
<dbReference type="SUPFAM" id="SSF53448">
    <property type="entry name" value="Nucleotide-diphospho-sugar transferases"/>
    <property type="match status" value="1"/>
</dbReference>
<evidence type="ECO:0000313" key="11">
    <source>
        <dbReference type="EMBL" id="KAG7320231.1"/>
    </source>
</evidence>
<comment type="catalytic activity">
    <reaction evidence="9">
        <text>an N-acetyl-beta-D-glucosaminyl derivative + UDP-N-acetyl-alpha-D-galactosamine = an N-acetyl-beta-D-galactosaminyl-(1-&gt;4)-N-acetyl-beta-D-glucosaminyl derivative + UDP + H(+)</text>
        <dbReference type="Rhea" id="RHEA:20493"/>
        <dbReference type="ChEBI" id="CHEBI:15378"/>
        <dbReference type="ChEBI" id="CHEBI:58223"/>
        <dbReference type="ChEBI" id="CHEBI:61631"/>
        <dbReference type="ChEBI" id="CHEBI:67138"/>
        <dbReference type="ChEBI" id="CHEBI:138027"/>
        <dbReference type="EC" id="2.4.1.244"/>
    </reaction>
</comment>
<sequence>MVMENFRAYCSIKRIYLFRVLLLTVVALIVFTCFSVYEDKSETPSLGFWDRQMKNTQDDQPLWKPEFLGEVNMHIFEDWCGGSVRQLRTNVLYPLYPHVRTTITRLAVSAGWKNYGLRIFGYLHPRYSGEYIFAIASDNNAEFWLSSDDSTKKVNLMAYLGKSGDEWAAPGEYEKFASQISEPVMLSKYMLYFFEVLYKQSEGMDHLEVAWRRNDDESTFEVITAEYLSRYVDESNILLVENNHIPQTKASHQRMSPDPVFKPEKPQVDMVRADPRDFMYRIPLLKNLDLENVFPECEYYPLHIFNNDTIERYDGINYVHYSSVYPNDHTRLANEGIEREICFYQKDETYDKGGGFGQYLKIENRPEDEEIVDKSKTENTNNPKWKQVFSVNVSDFQAKQSDFVVNTCNRAGNIIMIKKQVMPVVEAFMSQLSKADATRDLVLKRVINVEKKTDDAVGSRYLLELELENTQGDIILLSKYFYALKDKNNKKNPERPTLYSPKGFSWNPDTIVHVILAVRNQGRWVIHFIKEMEKVYKATGDKNFNIILIDYNSTDVDVEKELKNANVPSYQFVSLGGPFGRSPGLQAGIDLVRDDNSILFLSDLHLHYPVTILDSLRKHCVQGKMVFAPVVMRLECGATVQAPAGFWETMGYGLVGIYKSDMVKIGGMNIKEFTDKWGGEDWELLDRILLNKLEVERLNIRNFLHFYHSKHGMWNNE</sequence>
<dbReference type="InterPro" id="IPR011658">
    <property type="entry name" value="PA14_dom"/>
</dbReference>
<comment type="subcellular location">
    <subcellularLocation>
        <location evidence="1 9">Golgi apparatus</location>
        <location evidence="1 9">Golgi stack membrane</location>
        <topology evidence="1 9">Single-pass type II membrane protein</topology>
    </subcellularLocation>
</comment>
<comment type="similarity">
    <text evidence="2 9">Belongs to the chondroitin N-acetylgalactosaminyltransferase family.</text>
</comment>
<evidence type="ECO:0000256" key="9">
    <source>
        <dbReference type="RuleBase" id="RU364016"/>
    </source>
</evidence>
<evidence type="ECO:0000256" key="1">
    <source>
        <dbReference type="ARBA" id="ARBA00004447"/>
    </source>
</evidence>
<dbReference type="EC" id="2.4.1.244" evidence="9"/>
<dbReference type="AlphaFoldDB" id="A0A9D3NBC8"/>
<dbReference type="PANTHER" id="PTHR12369:SF15">
    <property type="entry name" value="BETA-1,4-N-ACETYLGALACTOSAMINYLTRANSFERASE 3"/>
    <property type="match status" value="1"/>
</dbReference>
<evidence type="ECO:0000256" key="3">
    <source>
        <dbReference type="ARBA" id="ARBA00022679"/>
    </source>
</evidence>
<comment type="function">
    <text evidence="9">Transfers N-acetylgalactosamine (GalNAc) from UDP-GalNAc to N-acetylglucosamine-beta-benzyl with a beta-1,4-linkage to form N,N'-diacetyllactosediamine, GalNAc-beta-1,4-GlcNAc structures in N-linked glycans and probably O-linked glycans.</text>
</comment>
<evidence type="ECO:0000313" key="12">
    <source>
        <dbReference type="Proteomes" id="UP000824219"/>
    </source>
</evidence>
<protein>
    <recommendedName>
        <fullName evidence="9">Beta-1,4-N-acetylgalactosaminyltransferase</fullName>
        <ecNumber evidence="9">2.4.1.244</ecNumber>
    </recommendedName>
</protein>
<evidence type="ECO:0000256" key="8">
    <source>
        <dbReference type="ARBA" id="ARBA00023136"/>
    </source>
</evidence>
<reference evidence="11 12" key="1">
    <citation type="submission" date="2021-06" db="EMBL/GenBank/DDBJ databases">
        <title>Chromosome-level genome assembly of the red-tail catfish (Hemibagrus wyckioides).</title>
        <authorList>
            <person name="Shao F."/>
        </authorList>
    </citation>
    <scope>NUCLEOTIDE SEQUENCE [LARGE SCALE GENOMIC DNA]</scope>
    <source>
        <strain evidence="11">EC202008001</strain>
        <tissue evidence="11">Blood</tissue>
    </source>
</reference>
<gene>
    <name evidence="11" type="ORF">KOW79_016084</name>
</gene>
<evidence type="ECO:0000256" key="5">
    <source>
        <dbReference type="ARBA" id="ARBA00022968"/>
    </source>
</evidence>
<evidence type="ECO:0000256" key="4">
    <source>
        <dbReference type="ARBA" id="ARBA00022692"/>
    </source>
</evidence>
<keyword evidence="7 9" id="KW-0333">Golgi apparatus</keyword>
<dbReference type="Gene3D" id="3.90.550.10">
    <property type="entry name" value="Spore Coat Polysaccharide Biosynthesis Protein SpsA, Chain A"/>
    <property type="match status" value="1"/>
</dbReference>
<organism evidence="11 12">
    <name type="scientific">Hemibagrus wyckioides</name>
    <dbReference type="NCBI Taxonomy" id="337641"/>
    <lineage>
        <taxon>Eukaryota</taxon>
        <taxon>Metazoa</taxon>
        <taxon>Chordata</taxon>
        <taxon>Craniata</taxon>
        <taxon>Vertebrata</taxon>
        <taxon>Euteleostomi</taxon>
        <taxon>Actinopterygii</taxon>
        <taxon>Neopterygii</taxon>
        <taxon>Teleostei</taxon>
        <taxon>Ostariophysi</taxon>
        <taxon>Siluriformes</taxon>
        <taxon>Bagridae</taxon>
        <taxon>Hemibagrus</taxon>
    </lineage>
</organism>
<evidence type="ECO:0000256" key="2">
    <source>
        <dbReference type="ARBA" id="ARBA00009239"/>
    </source>
</evidence>
<accession>A0A9D3NBC8</accession>
<evidence type="ECO:0000256" key="7">
    <source>
        <dbReference type="ARBA" id="ARBA00023034"/>
    </source>
</evidence>
<dbReference type="SMART" id="SM00758">
    <property type="entry name" value="PA14"/>
    <property type="match status" value="1"/>
</dbReference>
<keyword evidence="3 9" id="KW-0808">Transferase</keyword>
<feature type="transmembrane region" description="Helical" evidence="9">
    <location>
        <begin position="16"/>
        <end position="37"/>
    </location>
</feature>
<keyword evidence="5 9" id="KW-0735">Signal-anchor</keyword>
<dbReference type="InterPro" id="IPR051227">
    <property type="entry name" value="CS_glycosyltransferase"/>
</dbReference>
<dbReference type="PANTHER" id="PTHR12369">
    <property type="entry name" value="CHONDROITIN SYNTHASE"/>
    <property type="match status" value="1"/>
</dbReference>
<keyword evidence="4 9" id="KW-0812">Transmembrane</keyword>
<comment type="caution">
    <text evidence="11">The sequence shown here is derived from an EMBL/GenBank/DDBJ whole genome shotgun (WGS) entry which is preliminary data.</text>
</comment>
<dbReference type="Pfam" id="PF07691">
    <property type="entry name" value="PA14"/>
    <property type="match status" value="1"/>
</dbReference>
<proteinExistence type="inferred from homology"/>
<feature type="domain" description="PA14" evidence="10">
    <location>
        <begin position="58"/>
        <end position="227"/>
    </location>
</feature>
<dbReference type="InterPro" id="IPR008428">
    <property type="entry name" value="Chond_GalNAc"/>
</dbReference>
<dbReference type="OrthoDB" id="5971499at2759"/>
<keyword evidence="6 9" id="KW-1133">Transmembrane helix</keyword>
<dbReference type="InterPro" id="IPR037524">
    <property type="entry name" value="PA14/GLEYA"/>
</dbReference>